<gene>
    <name evidence="10" type="ORF">AAV99_12955</name>
</gene>
<dbReference type="PANTHER" id="PTHR43806:SF11">
    <property type="entry name" value="CEREVISIN-RELATED"/>
    <property type="match status" value="1"/>
</dbReference>
<keyword evidence="2 6" id="KW-0645">Protease</keyword>
<dbReference type="STRING" id="874156.GCA_001021555_02675"/>
<evidence type="ECO:0000256" key="1">
    <source>
        <dbReference type="ARBA" id="ARBA00011073"/>
    </source>
</evidence>
<dbReference type="PROSITE" id="PS00138">
    <property type="entry name" value="SUBTILASE_SER"/>
    <property type="match status" value="1"/>
</dbReference>
<name>A0A0H0XRZ1_9SPHN</name>
<dbReference type="EMBL" id="LBHU01000004">
    <property type="protein sequence ID" value="KLI63050.1"/>
    <property type="molecule type" value="Genomic_DNA"/>
</dbReference>
<dbReference type="InterPro" id="IPR000209">
    <property type="entry name" value="Peptidase_S8/S53_dom"/>
</dbReference>
<dbReference type="InterPro" id="IPR036852">
    <property type="entry name" value="Peptidase_S8/S53_dom_sf"/>
</dbReference>
<dbReference type="PANTHER" id="PTHR43806">
    <property type="entry name" value="PEPTIDASE S8"/>
    <property type="match status" value="1"/>
</dbReference>
<dbReference type="GO" id="GO:0006508">
    <property type="term" value="P:proteolysis"/>
    <property type="evidence" value="ECO:0007669"/>
    <property type="project" value="UniProtKB-KW"/>
</dbReference>
<evidence type="ECO:0000313" key="11">
    <source>
        <dbReference type="Proteomes" id="UP000053455"/>
    </source>
</evidence>
<feature type="active site" description="Charge relay system" evidence="6">
    <location>
        <position position="131"/>
    </location>
</feature>
<dbReference type="CDD" id="cd04848">
    <property type="entry name" value="Peptidases_S8_Autotransporter_serine_protease_like"/>
    <property type="match status" value="1"/>
</dbReference>
<feature type="region of interest" description="Disordered" evidence="8">
    <location>
        <begin position="12"/>
        <end position="55"/>
    </location>
</feature>
<evidence type="ECO:0000256" key="6">
    <source>
        <dbReference type="PROSITE-ProRule" id="PRU01240"/>
    </source>
</evidence>
<dbReference type="PROSITE" id="PS00136">
    <property type="entry name" value="SUBTILASE_ASP"/>
    <property type="match status" value="1"/>
</dbReference>
<comment type="caution">
    <text evidence="10">The sequence shown here is derived from an EMBL/GenBank/DDBJ whole genome shotgun (WGS) entry which is preliminary data.</text>
</comment>
<evidence type="ECO:0000256" key="5">
    <source>
        <dbReference type="ARBA" id="ARBA00022825"/>
    </source>
</evidence>
<dbReference type="InterPro" id="IPR015500">
    <property type="entry name" value="Peptidase_S8_subtilisin-rel"/>
</dbReference>
<accession>A0A0H0XRZ1</accession>
<evidence type="ECO:0000256" key="3">
    <source>
        <dbReference type="ARBA" id="ARBA00022729"/>
    </source>
</evidence>
<feature type="active site" description="Charge relay system" evidence="6">
    <location>
        <position position="98"/>
    </location>
</feature>
<protein>
    <recommendedName>
        <fullName evidence="9">Peptidase S8/S53 domain-containing protein</fullName>
    </recommendedName>
</protein>
<dbReference type="InterPro" id="IPR023828">
    <property type="entry name" value="Peptidase_S8_Ser-AS"/>
</dbReference>
<dbReference type="SUPFAM" id="SSF52743">
    <property type="entry name" value="Subtilisin-like"/>
    <property type="match status" value="1"/>
</dbReference>
<feature type="domain" description="Peptidase S8/S53" evidence="9">
    <location>
        <begin position="89"/>
        <end position="363"/>
    </location>
</feature>
<comment type="similarity">
    <text evidence="1 6 7">Belongs to the peptidase S8 family.</text>
</comment>
<evidence type="ECO:0000256" key="8">
    <source>
        <dbReference type="SAM" id="MobiDB-lite"/>
    </source>
</evidence>
<evidence type="ECO:0000259" key="9">
    <source>
        <dbReference type="Pfam" id="PF00082"/>
    </source>
</evidence>
<organism evidence="10 11">
    <name type="scientific">Aurantiacibacter marinus</name>
    <dbReference type="NCBI Taxonomy" id="874156"/>
    <lineage>
        <taxon>Bacteria</taxon>
        <taxon>Pseudomonadati</taxon>
        <taxon>Pseudomonadota</taxon>
        <taxon>Alphaproteobacteria</taxon>
        <taxon>Sphingomonadales</taxon>
        <taxon>Erythrobacteraceae</taxon>
        <taxon>Aurantiacibacter</taxon>
    </lineage>
</organism>
<dbReference type="InterPro" id="IPR050131">
    <property type="entry name" value="Peptidase_S8_subtilisin-like"/>
</dbReference>
<sequence length="783" mass="80193">MAAAAVAVLSACGGGGGGPPVTMRPPVAPAPTPTPTPTPTPAPTPTPTPTSANFPQQAVPAAFNTREFRDSDGPGQHNAASVWADGNIGTGVTIAVIDTGIDNDSPEFTGRISPASIDIVANRALEGPDDHGTLVSLVAAAARDNTGVVGIAWDATVLAIRADAPGTCGSDNAQDPNSECAFFDNDIAAAIDYAVANGAKVINISLGGPGGNNARLNSSVRAAVDAGVLIVVAAGNDGLPGLEQSGVDFASAGDGGVLVVGSVDANYNISSFSNRAGTNTAQYLAARGETICCVYQDGAVFVDNEGFIFLFSGTSFASPQVAGAAALLAQAFPNLTGRQIAEILLESAFDAGAAGNDAVFGRGILDIAAAFQPIGTTSIAGQGTALALGDGSGVASPAMGDAFRKAALPTLITDRFARAFETDLAGTLRGAEQRQQLHGVIATQTRALSGDAAGASVAFTIDARGLQPPRAQALRLSHTDAEQARVLAARVSVQVAPTTQFAFAYRGGASGVVTGLQGQERPAFMIAGEASNNDGMLAGSDAAVALREQIGPWGLTVSAETGSTFTGATVRRAAALRGQRLDEDMASFGLALDRRLGALDTAFGVTWAAEDRTVLGARFHEGLGLAGSDNLFVDLDLGWRPASRWRLGASWRQGFTDLRDAPLVAGGSRMTSNGWSVDLERSGFLAGDDRIALRLSQPLRVTGGGLNLRLPSSYSYETLLPDAYAIQTLSLSPEGRELTGELAWRGRFWGGSAAASLFYRNQPGHYADAASDAGMALRWSRAF</sequence>
<dbReference type="InterPro" id="IPR034061">
    <property type="entry name" value="Peptidases_S8_Autotransporter"/>
</dbReference>
<dbReference type="AlphaFoldDB" id="A0A0H0XRZ1"/>
<feature type="active site" description="Charge relay system" evidence="6">
    <location>
        <position position="315"/>
    </location>
</feature>
<evidence type="ECO:0000313" key="10">
    <source>
        <dbReference type="EMBL" id="KLI63050.1"/>
    </source>
</evidence>
<evidence type="ECO:0000256" key="2">
    <source>
        <dbReference type="ARBA" id="ARBA00022670"/>
    </source>
</evidence>
<feature type="compositionally biased region" description="Pro residues" evidence="8">
    <location>
        <begin position="22"/>
        <end position="48"/>
    </location>
</feature>
<keyword evidence="4 6" id="KW-0378">Hydrolase</keyword>
<evidence type="ECO:0000256" key="7">
    <source>
        <dbReference type="RuleBase" id="RU003355"/>
    </source>
</evidence>
<keyword evidence="3" id="KW-0732">Signal</keyword>
<reference evidence="10 11" key="1">
    <citation type="submission" date="2015-04" db="EMBL/GenBank/DDBJ databases">
        <title>The draft genome sequence of Erythrobacter marinus HWDM-33.</title>
        <authorList>
            <person name="Zhuang L."/>
            <person name="Liu Y."/>
            <person name="Shao Z."/>
        </authorList>
    </citation>
    <scope>NUCLEOTIDE SEQUENCE [LARGE SCALE GENOMIC DNA]</scope>
    <source>
        <strain evidence="10 11">HWDM-33</strain>
    </source>
</reference>
<dbReference type="Pfam" id="PF00082">
    <property type="entry name" value="Peptidase_S8"/>
    <property type="match status" value="1"/>
</dbReference>
<dbReference type="PROSITE" id="PS51892">
    <property type="entry name" value="SUBTILASE"/>
    <property type="match status" value="1"/>
</dbReference>
<keyword evidence="11" id="KW-1185">Reference proteome</keyword>
<dbReference type="PATRIC" id="fig|874156.12.peg.2669"/>
<evidence type="ECO:0000256" key="4">
    <source>
        <dbReference type="ARBA" id="ARBA00022801"/>
    </source>
</evidence>
<dbReference type="GO" id="GO:0004252">
    <property type="term" value="F:serine-type endopeptidase activity"/>
    <property type="evidence" value="ECO:0007669"/>
    <property type="project" value="UniProtKB-UniRule"/>
</dbReference>
<dbReference type="Proteomes" id="UP000053455">
    <property type="component" value="Unassembled WGS sequence"/>
</dbReference>
<dbReference type="PRINTS" id="PR00723">
    <property type="entry name" value="SUBTILISIN"/>
</dbReference>
<keyword evidence="5 6" id="KW-0720">Serine protease</keyword>
<dbReference type="InterPro" id="IPR023827">
    <property type="entry name" value="Peptidase_S8_Asp-AS"/>
</dbReference>
<dbReference type="Gene3D" id="3.40.50.200">
    <property type="entry name" value="Peptidase S8/S53 domain"/>
    <property type="match status" value="1"/>
</dbReference>
<proteinExistence type="inferred from homology"/>